<reference evidence="1" key="1">
    <citation type="submission" date="2020-02" db="EMBL/GenBank/DDBJ databases">
        <authorList>
            <person name="Meier V. D."/>
        </authorList>
    </citation>
    <scope>NUCLEOTIDE SEQUENCE</scope>
    <source>
        <strain evidence="1">AVDCRST_MAG36</strain>
    </source>
</reference>
<sequence length="421" mass="44260">MTDARTCCSEFLRTATLSRRRLLGGLAAAGATSVTTSLFGQAVQQASYGGEAGGNVVVVLSLRGGIDGLGIVVPHGDPAYYTARPRIAVPKAQLFARDEMFGLHPALAPLGWLWDSGELAAVHAVGMSTPTRSHFAAMEEIEDAAPGSDLRQGWVNRMVGVDGDAVEALHVGTSTPPTLVLGPSPTLAVRALDEVELAGSENGWGARRRRQLAATWGDESGPLGSAARSALTVVDALSSTGRTAAGVAYPTDPQAADLGAALQDTARLVKADLGTEVVSVDFGGWDMHDNYGTLAYGEMQMMAGVFARCVDAFMRDLGPLRSRVTLVTISEFGRRVAENGNRGLDHGWGNMMLLMGGGVKGGRYYGTWPGLGTRSLTEGDLKVTTDYRQVLGEVVHKRFPAKDVTQVFPGMSYAPLGLLAG</sequence>
<gene>
    <name evidence="1" type="ORF">AVDCRST_MAG36-1987</name>
</gene>
<dbReference type="PANTHER" id="PTHR43737">
    <property type="entry name" value="BLL7424 PROTEIN"/>
    <property type="match status" value="1"/>
</dbReference>
<dbReference type="InterPro" id="IPR010869">
    <property type="entry name" value="DUF1501"/>
</dbReference>
<accession>A0A6J4M5X4</accession>
<dbReference type="PROSITE" id="PS51318">
    <property type="entry name" value="TAT"/>
    <property type="match status" value="1"/>
</dbReference>
<dbReference type="EMBL" id="CADCUH010000133">
    <property type="protein sequence ID" value="CAA9351076.1"/>
    <property type="molecule type" value="Genomic_DNA"/>
</dbReference>
<protein>
    <recommendedName>
        <fullName evidence="2">DUF1501 domain-containing protein</fullName>
    </recommendedName>
</protein>
<name>A0A6J4M5X4_9ACTN</name>
<evidence type="ECO:0008006" key="2">
    <source>
        <dbReference type="Google" id="ProtNLM"/>
    </source>
</evidence>
<dbReference type="Pfam" id="PF07394">
    <property type="entry name" value="DUF1501"/>
    <property type="match status" value="1"/>
</dbReference>
<dbReference type="AlphaFoldDB" id="A0A6J4M5X4"/>
<proteinExistence type="predicted"/>
<dbReference type="PANTHER" id="PTHR43737:SF1">
    <property type="entry name" value="DUF1501 DOMAIN-CONTAINING PROTEIN"/>
    <property type="match status" value="1"/>
</dbReference>
<dbReference type="InterPro" id="IPR006311">
    <property type="entry name" value="TAT_signal"/>
</dbReference>
<organism evidence="1">
    <name type="scientific">uncultured Nocardioidaceae bacterium</name>
    <dbReference type="NCBI Taxonomy" id="253824"/>
    <lineage>
        <taxon>Bacteria</taxon>
        <taxon>Bacillati</taxon>
        <taxon>Actinomycetota</taxon>
        <taxon>Actinomycetes</taxon>
        <taxon>Propionibacteriales</taxon>
        <taxon>Nocardioidaceae</taxon>
        <taxon>environmental samples</taxon>
    </lineage>
</organism>
<evidence type="ECO:0000313" key="1">
    <source>
        <dbReference type="EMBL" id="CAA9351076.1"/>
    </source>
</evidence>